<dbReference type="PANTHER" id="PTHR12726:SF0">
    <property type="entry name" value="CERAMIDE GLUCOSYLTRANSFERASE"/>
    <property type="match status" value="1"/>
</dbReference>
<dbReference type="GO" id="GO:0016020">
    <property type="term" value="C:membrane"/>
    <property type="evidence" value="ECO:0007669"/>
    <property type="project" value="UniProtKB-SubCell"/>
</dbReference>
<evidence type="ECO:0000256" key="9">
    <source>
        <dbReference type="ARBA" id="ARBA00022989"/>
    </source>
</evidence>
<dbReference type="Proteomes" id="UP001165289">
    <property type="component" value="Unassembled WGS sequence"/>
</dbReference>
<protein>
    <recommendedName>
        <fullName evidence="5">ceramide glucosyltransferase</fullName>
        <ecNumber evidence="5">2.4.1.80</ecNumber>
    </recommendedName>
</protein>
<keyword evidence="8 11" id="KW-0812">Transmembrane</keyword>
<name>A0AAV7K606_9METZ</name>
<keyword evidence="7" id="KW-0808">Transferase</keyword>
<dbReference type="InterPro" id="IPR029044">
    <property type="entry name" value="Nucleotide-diphossugar_trans"/>
</dbReference>
<dbReference type="AlphaFoldDB" id="A0AAV7K606"/>
<keyword evidence="13" id="KW-1185">Reference proteome</keyword>
<dbReference type="PANTHER" id="PTHR12726">
    <property type="entry name" value="CERAMIDE GLUCOSYLTRANSFERASE"/>
    <property type="match status" value="1"/>
</dbReference>
<dbReference type="Pfam" id="PF13506">
    <property type="entry name" value="Glyco_transf_21"/>
    <property type="match status" value="1"/>
</dbReference>
<accession>A0AAV7K606</accession>
<evidence type="ECO:0000256" key="3">
    <source>
        <dbReference type="ARBA" id="ARBA00004991"/>
    </source>
</evidence>
<evidence type="ECO:0000256" key="1">
    <source>
        <dbReference type="ARBA" id="ARBA00004141"/>
    </source>
</evidence>
<keyword evidence="6" id="KW-0328">Glycosyltransferase</keyword>
<dbReference type="InterPro" id="IPR025993">
    <property type="entry name" value="Ceramide_glucosylTrfase"/>
</dbReference>
<dbReference type="EMBL" id="JAKMXF010000166">
    <property type="protein sequence ID" value="KAI6655879.1"/>
    <property type="molecule type" value="Genomic_DNA"/>
</dbReference>
<dbReference type="GO" id="GO:0008120">
    <property type="term" value="F:ceramide glucosyltransferase activity"/>
    <property type="evidence" value="ECO:0007669"/>
    <property type="project" value="UniProtKB-EC"/>
</dbReference>
<reference evidence="12 13" key="1">
    <citation type="journal article" date="2023" name="BMC Biol.">
        <title>The compact genome of the sponge Oopsacas minuta (Hexactinellida) is lacking key metazoan core genes.</title>
        <authorList>
            <person name="Santini S."/>
            <person name="Schenkelaars Q."/>
            <person name="Jourda C."/>
            <person name="Duchesne M."/>
            <person name="Belahbib H."/>
            <person name="Rocher C."/>
            <person name="Selva M."/>
            <person name="Riesgo A."/>
            <person name="Vervoort M."/>
            <person name="Leys S.P."/>
            <person name="Kodjabachian L."/>
            <person name="Le Bivic A."/>
            <person name="Borchiellini C."/>
            <person name="Claverie J.M."/>
            <person name="Renard E."/>
        </authorList>
    </citation>
    <scope>NUCLEOTIDE SEQUENCE [LARGE SCALE GENOMIC DNA]</scope>
    <source>
        <strain evidence="12">SPO-2</strain>
    </source>
</reference>
<proteinExistence type="inferred from homology"/>
<evidence type="ECO:0000256" key="7">
    <source>
        <dbReference type="ARBA" id="ARBA00022679"/>
    </source>
</evidence>
<evidence type="ECO:0000313" key="13">
    <source>
        <dbReference type="Proteomes" id="UP001165289"/>
    </source>
</evidence>
<feature type="transmembrane region" description="Helical" evidence="11">
    <location>
        <begin position="16"/>
        <end position="44"/>
    </location>
</feature>
<comment type="pathway">
    <text evidence="2">Lipid metabolism; sphingolipid metabolism.</text>
</comment>
<evidence type="ECO:0000256" key="6">
    <source>
        <dbReference type="ARBA" id="ARBA00022676"/>
    </source>
</evidence>
<evidence type="ECO:0000256" key="2">
    <source>
        <dbReference type="ARBA" id="ARBA00004760"/>
    </source>
</evidence>
<gene>
    <name evidence="12" type="ORF">LOD99_1613</name>
</gene>
<dbReference type="SUPFAM" id="SSF53448">
    <property type="entry name" value="Nucleotide-diphospho-sugar transferases"/>
    <property type="match status" value="1"/>
</dbReference>
<evidence type="ECO:0000256" key="5">
    <source>
        <dbReference type="ARBA" id="ARBA00012699"/>
    </source>
</evidence>
<keyword evidence="9 11" id="KW-1133">Transmembrane helix</keyword>
<organism evidence="12 13">
    <name type="scientific">Oopsacas minuta</name>
    <dbReference type="NCBI Taxonomy" id="111878"/>
    <lineage>
        <taxon>Eukaryota</taxon>
        <taxon>Metazoa</taxon>
        <taxon>Porifera</taxon>
        <taxon>Hexactinellida</taxon>
        <taxon>Hexasterophora</taxon>
        <taxon>Lyssacinosida</taxon>
        <taxon>Leucopsacidae</taxon>
        <taxon>Oopsacas</taxon>
    </lineage>
</organism>
<feature type="transmembrane region" description="Helical" evidence="11">
    <location>
        <begin position="342"/>
        <end position="363"/>
    </location>
</feature>
<evidence type="ECO:0000256" key="11">
    <source>
        <dbReference type="SAM" id="Phobius"/>
    </source>
</evidence>
<comment type="similarity">
    <text evidence="4">Belongs to the glycosyltransferase 2 family.</text>
</comment>
<dbReference type="GO" id="GO:0006679">
    <property type="term" value="P:glucosylceramide biosynthetic process"/>
    <property type="evidence" value="ECO:0007669"/>
    <property type="project" value="TreeGrafter"/>
</dbReference>
<comment type="subcellular location">
    <subcellularLocation>
        <location evidence="1">Membrane</location>
        <topology evidence="1">Multi-pass membrane protein</topology>
    </subcellularLocation>
</comment>
<evidence type="ECO:0000256" key="4">
    <source>
        <dbReference type="ARBA" id="ARBA00006739"/>
    </source>
</evidence>
<evidence type="ECO:0000256" key="10">
    <source>
        <dbReference type="ARBA" id="ARBA00023136"/>
    </source>
</evidence>
<comment type="pathway">
    <text evidence="3">Sphingolipid metabolism.</text>
</comment>
<evidence type="ECO:0000256" key="8">
    <source>
        <dbReference type="ARBA" id="ARBA00022692"/>
    </source>
</evidence>
<dbReference type="EC" id="2.4.1.80" evidence="5"/>
<keyword evidence="10 11" id="KW-0472">Membrane</keyword>
<evidence type="ECO:0000313" key="12">
    <source>
        <dbReference type="EMBL" id="KAI6655879.1"/>
    </source>
</evidence>
<sequence>MGDIDDVTYKERILGVYWYLFSVSGVLSIISYIFIGLMIFIYFCHIVSILYAKKFLYAFDPYVFLQLHPKDSLPSVSIIKPLKGSDVNLYSNLESYFKLNYPKFEIIFCIQSASDPAHEIVDRLIRDYPSIKTQKIKGFEPKNFENPKVTNLVPGISAAEYDLVWMADANICVEPNTLLEMTSHIMEGGGLVHQLPLSKSLNHTLAECLEVVYFYTSHARVYLMSSFFGFNSTNGMSMLFPKDVLNEITQGLKKYFFSSMEDNRIGKDFVNSKRTLKLSRIPLYQNFGSRTIDAFRQRMVRWTRIRMYFMPWLTFEPCIECFPTGVLCSFALYYLYGVNPFVTFPTHVLLWFISDATLSYVLLNKPLTFDGLLLIYSLAWLIRETLVIPNFIQAICSKKIYWSGHDRTLKCCTDEYVTNT</sequence>
<dbReference type="Gene3D" id="3.90.550.10">
    <property type="entry name" value="Spore Coat Polysaccharide Biosynthesis Protein SpsA, Chain A"/>
    <property type="match status" value="1"/>
</dbReference>
<comment type="caution">
    <text evidence="12">The sequence shown here is derived from an EMBL/GenBank/DDBJ whole genome shotgun (WGS) entry which is preliminary data.</text>
</comment>